<dbReference type="EMBL" id="JACCBX010000002">
    <property type="protein sequence ID" value="NYE04211.1"/>
    <property type="molecule type" value="Genomic_DNA"/>
</dbReference>
<protein>
    <submittedName>
        <fullName evidence="1">Uncharacterized protein</fullName>
    </submittedName>
</protein>
<evidence type="ECO:0000313" key="1">
    <source>
        <dbReference type="EMBL" id="NYE04211.1"/>
    </source>
</evidence>
<gene>
    <name evidence="1" type="ORF">F4694_000955</name>
</gene>
<proteinExistence type="predicted"/>
<comment type="caution">
    <text evidence="1">The sequence shown here is derived from an EMBL/GenBank/DDBJ whole genome shotgun (WGS) entry which is preliminary data.</text>
</comment>
<sequence length="80" mass="9146">MPQLITSINTKFGMKETESKLVIKDESLLLHNNYFQAPFEILASSSLIKELEIPEDIVFQLLIMKERPTVGLLLGEKNQK</sequence>
<dbReference type="Proteomes" id="UP000548423">
    <property type="component" value="Unassembled WGS sequence"/>
</dbReference>
<name>A0A852T7N0_9BACI</name>
<evidence type="ECO:0000313" key="2">
    <source>
        <dbReference type="Proteomes" id="UP000548423"/>
    </source>
</evidence>
<organism evidence="1 2">
    <name type="scientific">Neobacillus niacini</name>
    <dbReference type="NCBI Taxonomy" id="86668"/>
    <lineage>
        <taxon>Bacteria</taxon>
        <taxon>Bacillati</taxon>
        <taxon>Bacillota</taxon>
        <taxon>Bacilli</taxon>
        <taxon>Bacillales</taxon>
        <taxon>Bacillaceae</taxon>
        <taxon>Neobacillus</taxon>
    </lineage>
</organism>
<accession>A0A852T7N0</accession>
<reference evidence="2" key="1">
    <citation type="submission" date="2020-07" db="EMBL/GenBank/DDBJ databases">
        <authorList>
            <person name="Partida-Martinez L."/>
            <person name="Huntemann M."/>
            <person name="Clum A."/>
            <person name="Wang J."/>
            <person name="Palaniappan K."/>
            <person name="Ritter S."/>
            <person name="Chen I.-M."/>
            <person name="Stamatis D."/>
            <person name="Reddy T."/>
            <person name="O'Malley R."/>
            <person name="Daum C."/>
            <person name="Shapiro N."/>
            <person name="Ivanova N."/>
            <person name="Kyrpides N."/>
            <person name="Woyke T."/>
        </authorList>
    </citation>
    <scope>NUCLEOTIDE SEQUENCE [LARGE SCALE GENOMIC DNA]</scope>
    <source>
        <strain evidence="2">AT2.8</strain>
    </source>
</reference>
<dbReference type="AlphaFoldDB" id="A0A852T7N0"/>
<reference evidence="2" key="2">
    <citation type="submission" date="2020-08" db="EMBL/GenBank/DDBJ databases">
        <title>The Agave Microbiome: Exploring the role of microbial communities in plant adaptations to desert environments.</title>
        <authorList>
            <person name="Partida-Martinez L.P."/>
        </authorList>
    </citation>
    <scope>NUCLEOTIDE SEQUENCE [LARGE SCALE GENOMIC DNA]</scope>
    <source>
        <strain evidence="2">AT2.8</strain>
    </source>
</reference>